<keyword evidence="1" id="KW-0472">Membrane</keyword>
<keyword evidence="3" id="KW-1185">Reference proteome</keyword>
<comment type="caution">
    <text evidence="2">The sequence shown here is derived from an EMBL/GenBank/DDBJ whole genome shotgun (WGS) entry which is preliminary data.</text>
</comment>
<gene>
    <name evidence="2" type="ORF">VB248_13575</name>
</gene>
<dbReference type="EMBL" id="JAYFUM010000015">
    <property type="protein sequence ID" value="MEA5140175.1"/>
    <property type="molecule type" value="Genomic_DNA"/>
</dbReference>
<proteinExistence type="predicted"/>
<reference evidence="2 3" key="1">
    <citation type="submission" date="2023-12" db="EMBL/GenBank/DDBJ databases">
        <title>Novel species of the genus Arcicella isolated from rivers.</title>
        <authorList>
            <person name="Lu H."/>
        </authorList>
    </citation>
    <scope>NUCLEOTIDE SEQUENCE [LARGE SCALE GENOMIC DNA]</scope>
    <source>
        <strain evidence="2 3">KCTC 23307</strain>
    </source>
</reference>
<dbReference type="PROSITE" id="PS51257">
    <property type="entry name" value="PROKAR_LIPOPROTEIN"/>
    <property type="match status" value="1"/>
</dbReference>
<keyword evidence="1" id="KW-0812">Transmembrane</keyword>
<evidence type="ECO:0000313" key="3">
    <source>
        <dbReference type="Proteomes" id="UP001302949"/>
    </source>
</evidence>
<dbReference type="Proteomes" id="UP001302949">
    <property type="component" value="Unassembled WGS sequence"/>
</dbReference>
<sequence>MKQNHSYWAFLAKVFFIIFTVNILVSSCDFSKRIDTTAAVKELHEREVKRITPSQFIAQVDEWGGIIVRTLNKDLVKNLQDSLVVDSLAKTYRVEILSGSPLKLKNPAWDKKINEILDAYQYNVLHKLPQVENIQKSEDEVYFYYTAPIHANATLKKLSKKQMETLGVQAKLDSLPFRKEGDFIGLWLVKFSKKEVVRLADPKHLKELNSKQ</sequence>
<protein>
    <recommendedName>
        <fullName evidence="4">Lipoprotein</fullName>
    </recommendedName>
</protein>
<evidence type="ECO:0000256" key="1">
    <source>
        <dbReference type="SAM" id="Phobius"/>
    </source>
</evidence>
<feature type="transmembrane region" description="Helical" evidence="1">
    <location>
        <begin position="6"/>
        <end position="25"/>
    </location>
</feature>
<name>A0ABU5QBF7_9BACT</name>
<evidence type="ECO:0008006" key="4">
    <source>
        <dbReference type="Google" id="ProtNLM"/>
    </source>
</evidence>
<accession>A0ABU5QBF7</accession>
<evidence type="ECO:0000313" key="2">
    <source>
        <dbReference type="EMBL" id="MEA5140175.1"/>
    </source>
</evidence>
<dbReference type="RefSeq" id="WP_323297330.1">
    <property type="nucleotide sequence ID" value="NZ_JAYFUM010000015.1"/>
</dbReference>
<organism evidence="2 3">
    <name type="scientific">Arcicella rigui</name>
    <dbReference type="NCBI Taxonomy" id="797020"/>
    <lineage>
        <taxon>Bacteria</taxon>
        <taxon>Pseudomonadati</taxon>
        <taxon>Bacteroidota</taxon>
        <taxon>Cytophagia</taxon>
        <taxon>Cytophagales</taxon>
        <taxon>Flectobacillaceae</taxon>
        <taxon>Arcicella</taxon>
    </lineage>
</organism>
<keyword evidence="1" id="KW-1133">Transmembrane helix</keyword>